<evidence type="ECO:0000313" key="3">
    <source>
        <dbReference type="Proteomes" id="UP001302249"/>
    </source>
</evidence>
<keyword evidence="1" id="KW-1133">Transmembrane helix</keyword>
<dbReference type="EMBL" id="CP135076">
    <property type="protein sequence ID" value="WNO52610.1"/>
    <property type="molecule type" value="Genomic_DNA"/>
</dbReference>
<accession>A0ABZ0B5F3</accession>
<proteinExistence type="predicted"/>
<name>A0ABZ0B5F3_9SPHN</name>
<sequence length="42" mass="4714">MNPWPFVLSAYGLTLIGTVSIALASWLSMHRAERAVEALRRQ</sequence>
<dbReference type="Proteomes" id="UP001302249">
    <property type="component" value="Chromosome"/>
</dbReference>
<dbReference type="RefSeq" id="WP_313913236.1">
    <property type="nucleotide sequence ID" value="NZ_CP135076.1"/>
</dbReference>
<keyword evidence="1" id="KW-0812">Transmembrane</keyword>
<organism evidence="2 3">
    <name type="scientific">Stakelama saccharophila</name>
    <dbReference type="NCBI Taxonomy" id="3075605"/>
    <lineage>
        <taxon>Bacteria</taxon>
        <taxon>Pseudomonadati</taxon>
        <taxon>Pseudomonadota</taxon>
        <taxon>Alphaproteobacteria</taxon>
        <taxon>Sphingomonadales</taxon>
        <taxon>Sphingomonadaceae</taxon>
        <taxon>Stakelama</taxon>
    </lineage>
</organism>
<evidence type="ECO:0000313" key="2">
    <source>
        <dbReference type="EMBL" id="WNO52610.1"/>
    </source>
</evidence>
<keyword evidence="1" id="KW-0472">Membrane</keyword>
<feature type="transmembrane region" description="Helical" evidence="1">
    <location>
        <begin position="6"/>
        <end position="27"/>
    </location>
</feature>
<gene>
    <name evidence="2" type="ORF">RPR59_09010</name>
</gene>
<evidence type="ECO:0008006" key="4">
    <source>
        <dbReference type="Google" id="ProtNLM"/>
    </source>
</evidence>
<reference evidence="2 3" key="1">
    <citation type="submission" date="2023-09" db="EMBL/GenBank/DDBJ databases">
        <authorList>
            <person name="Rey-Velasco X."/>
        </authorList>
    </citation>
    <scope>NUCLEOTIDE SEQUENCE [LARGE SCALE GENOMIC DNA]</scope>
    <source>
        <strain evidence="2 3">W311</strain>
    </source>
</reference>
<protein>
    <recommendedName>
        <fullName evidence="4">Heme exporter protein D</fullName>
    </recommendedName>
</protein>
<evidence type="ECO:0000256" key="1">
    <source>
        <dbReference type="SAM" id="Phobius"/>
    </source>
</evidence>
<keyword evidence="3" id="KW-1185">Reference proteome</keyword>